<dbReference type="InterPro" id="IPR013818">
    <property type="entry name" value="Lipase"/>
</dbReference>
<dbReference type="PIRSF" id="PIRSF000865">
    <property type="entry name" value="Lipoprotein_lipase_LIPH"/>
    <property type="match status" value="1"/>
</dbReference>
<dbReference type="Pfam" id="PF00151">
    <property type="entry name" value="Lipase"/>
    <property type="match status" value="1"/>
</dbReference>
<evidence type="ECO:0000256" key="4">
    <source>
        <dbReference type="ARBA" id="ARBA00023157"/>
    </source>
</evidence>
<gene>
    <name evidence="10" type="primary">LOC106489483</name>
</gene>
<accession>A0ABM4ESP1</accession>
<comment type="subcellular location">
    <subcellularLocation>
        <location evidence="1 6">Secreted</location>
    </subcellularLocation>
</comment>
<comment type="catalytic activity">
    <reaction evidence="6">
        <text>a triacylglycerol + H2O = a diacylglycerol + a fatty acid + H(+)</text>
        <dbReference type="Rhea" id="RHEA:12044"/>
        <dbReference type="ChEBI" id="CHEBI:15377"/>
        <dbReference type="ChEBI" id="CHEBI:15378"/>
        <dbReference type="ChEBI" id="CHEBI:17855"/>
        <dbReference type="ChEBI" id="CHEBI:18035"/>
        <dbReference type="ChEBI" id="CHEBI:28868"/>
        <dbReference type="EC" id="3.1.1.3"/>
    </reaction>
</comment>
<keyword evidence="6" id="KW-0443">Lipid metabolism</keyword>
<feature type="transmembrane region" description="Helical" evidence="7">
    <location>
        <begin position="29"/>
        <end position="46"/>
    </location>
</feature>
<dbReference type="PRINTS" id="PR00821">
    <property type="entry name" value="TAGLIPASE"/>
</dbReference>
<dbReference type="InterPro" id="IPR002331">
    <property type="entry name" value="Lipase_panc"/>
</dbReference>
<keyword evidence="9" id="KW-1185">Reference proteome</keyword>
<dbReference type="InterPro" id="IPR036392">
    <property type="entry name" value="PLAT/LH2_dom_sf"/>
</dbReference>
<keyword evidence="7" id="KW-1133">Transmembrane helix</keyword>
<evidence type="ECO:0000313" key="10">
    <source>
        <dbReference type="RefSeq" id="XP_067155716.1"/>
    </source>
</evidence>
<keyword evidence="3 6" id="KW-0964">Secreted</keyword>
<comment type="similarity">
    <text evidence="2 5">Belongs to the AB hydrolase superfamily. Lipase family.</text>
</comment>
<dbReference type="InterPro" id="IPR016272">
    <property type="entry name" value="Lipase_LIPH"/>
</dbReference>
<evidence type="ECO:0000256" key="2">
    <source>
        <dbReference type="ARBA" id="ARBA00010701"/>
    </source>
</evidence>
<keyword evidence="7" id="KW-0472">Membrane</keyword>
<feature type="domain" description="Lipase" evidence="8">
    <location>
        <begin position="47"/>
        <end position="382"/>
    </location>
</feature>
<dbReference type="PANTHER" id="PTHR11610">
    <property type="entry name" value="LIPASE"/>
    <property type="match status" value="1"/>
</dbReference>
<keyword evidence="7" id="KW-0812">Transmembrane</keyword>
<evidence type="ECO:0000313" key="9">
    <source>
        <dbReference type="Proteomes" id="UP001652627"/>
    </source>
</evidence>
<evidence type="ECO:0000256" key="1">
    <source>
        <dbReference type="ARBA" id="ARBA00004613"/>
    </source>
</evidence>
<name>A0ABM4ESP1_9AVES</name>
<dbReference type="RefSeq" id="XP_067155716.1">
    <property type="nucleotide sequence ID" value="XM_067299615.1"/>
</dbReference>
<dbReference type="PANTHER" id="PTHR11610:SF100">
    <property type="entry name" value="PANCREATIC LIPASE-RELATED PROTEIN 3"/>
    <property type="match status" value="1"/>
</dbReference>
<evidence type="ECO:0000256" key="6">
    <source>
        <dbReference type="RuleBase" id="RU362046"/>
    </source>
</evidence>
<evidence type="ECO:0000259" key="8">
    <source>
        <dbReference type="Pfam" id="PF00151"/>
    </source>
</evidence>
<evidence type="ECO:0000256" key="3">
    <source>
        <dbReference type="ARBA" id="ARBA00022525"/>
    </source>
</evidence>
<dbReference type="CDD" id="cd00707">
    <property type="entry name" value="Pancreat_lipase_like"/>
    <property type="match status" value="1"/>
</dbReference>
<dbReference type="SUPFAM" id="SSF49723">
    <property type="entry name" value="Lipase/lipooxygenase domain (PLAT/LH2 domain)"/>
    <property type="match status" value="1"/>
</dbReference>
<dbReference type="InterPro" id="IPR029058">
    <property type="entry name" value="AB_hydrolase_fold"/>
</dbReference>
<reference evidence="10" key="1">
    <citation type="submission" date="2025-08" db="UniProtKB">
        <authorList>
            <consortium name="RefSeq"/>
        </authorList>
    </citation>
    <scope>IDENTIFICATION</scope>
    <source>
        <tissue evidence="10">Blood</tissue>
    </source>
</reference>
<dbReference type="SUPFAM" id="SSF53474">
    <property type="entry name" value="alpha/beta-Hydrolases"/>
    <property type="match status" value="1"/>
</dbReference>
<proteinExistence type="inferred from homology"/>
<keyword evidence="6" id="KW-0442">Lipid degradation</keyword>
<dbReference type="Gene3D" id="2.60.60.20">
    <property type="entry name" value="PLAT/LH2 domain"/>
    <property type="match status" value="1"/>
</dbReference>
<dbReference type="InterPro" id="IPR033906">
    <property type="entry name" value="Lipase_N"/>
</dbReference>
<dbReference type="Gene3D" id="3.40.50.1820">
    <property type="entry name" value="alpha/beta hydrolase"/>
    <property type="match status" value="1"/>
</dbReference>
<dbReference type="PRINTS" id="PR00823">
    <property type="entry name" value="PANCLIPASE"/>
</dbReference>
<evidence type="ECO:0000256" key="5">
    <source>
        <dbReference type="RuleBase" id="RU004262"/>
    </source>
</evidence>
<keyword evidence="4 6" id="KW-1015">Disulfide bond</keyword>
<evidence type="ECO:0000256" key="7">
    <source>
        <dbReference type="SAM" id="Phobius"/>
    </source>
</evidence>
<dbReference type="EC" id="3.1.1.3" evidence="6"/>
<dbReference type="Proteomes" id="UP001652627">
    <property type="component" value="Chromosome 7"/>
</dbReference>
<dbReference type="InterPro" id="IPR000734">
    <property type="entry name" value="TAG_lipase"/>
</dbReference>
<protein>
    <recommendedName>
        <fullName evidence="6">Triacylglycerol lipase</fullName>
        <ecNumber evidence="6">3.1.1.3</ecNumber>
    </recommendedName>
    <alternativeName>
        <fullName evidence="6">Pancreatic lipase</fullName>
    </alternativeName>
</protein>
<dbReference type="GeneID" id="106489483"/>
<organism evidence="9 10">
    <name type="scientific">Apteryx mantelli</name>
    <name type="common">North Island brown kiwi</name>
    <dbReference type="NCBI Taxonomy" id="2696672"/>
    <lineage>
        <taxon>Eukaryota</taxon>
        <taxon>Metazoa</taxon>
        <taxon>Chordata</taxon>
        <taxon>Craniata</taxon>
        <taxon>Vertebrata</taxon>
        <taxon>Euteleostomi</taxon>
        <taxon>Archelosauria</taxon>
        <taxon>Archosauria</taxon>
        <taxon>Dinosauria</taxon>
        <taxon>Saurischia</taxon>
        <taxon>Theropoda</taxon>
        <taxon>Coelurosauria</taxon>
        <taxon>Aves</taxon>
        <taxon>Palaeognathae</taxon>
        <taxon>Apterygiformes</taxon>
        <taxon>Apterygidae</taxon>
        <taxon>Apteryx</taxon>
    </lineage>
</organism>
<sequence>MGKSNEEHVQERNLDREGVMKVQKCKEHWVIGMCIIAFYLLGPVTGKEICYNRLGCFSDDPPWAGIPGRLLTGLPDSPEHMNISFSLYTRETGNNSQVISAINSSTIQNSYFSSRRKTSFIIHGFGSTGKKGWVVEMCLLLLEVENMNCIAVDWKEGAKGTYVTAVNNIRVIGAEVAYFIKTLQKIFKYSPSEIHLIGHSLGAHTAGEAGRRTQGIRRITGLDPAGPFFEGTPPEVRLDPSDARFVDVIHSNAAHLPAVGLGMYNTTGHLDFYPNGGTVMPGCNDLIPQMKRSDFEALIADATVIGGCHHSRSHEFYFESILYPTGFIGYPCETYKSFESGDCFPCPQEGCPMMGHYADRFPAKLKRINQKYFLNTAADPPFTSWRQRVFIKLSGVKRTRGDINLVFHDTEGNTKEYQITSGVLSQDQIYTKYLDVEINPKLIKKVEFLWIKTPFTPLWSRLGADTVNIIHGGDGHRSTFCGHETVTYGAPQLLTPC</sequence>